<reference evidence="1" key="1">
    <citation type="submission" date="2018-05" db="EMBL/GenBank/DDBJ databases">
        <title>Draft genome of Mucuna pruriens seed.</title>
        <authorList>
            <person name="Nnadi N.E."/>
            <person name="Vos R."/>
            <person name="Hasami M.H."/>
            <person name="Devisetty U.K."/>
            <person name="Aguiy J.C."/>
        </authorList>
    </citation>
    <scope>NUCLEOTIDE SEQUENCE [LARGE SCALE GENOMIC DNA]</scope>
    <source>
        <strain evidence="1">JCA_2017</strain>
    </source>
</reference>
<evidence type="ECO:0000313" key="2">
    <source>
        <dbReference type="Proteomes" id="UP000257109"/>
    </source>
</evidence>
<name>A0A371F6C3_MUCPR</name>
<feature type="non-terminal residue" evidence="1">
    <location>
        <position position="1"/>
    </location>
</feature>
<dbReference type="AlphaFoldDB" id="A0A371F6C3"/>
<dbReference type="Proteomes" id="UP000257109">
    <property type="component" value="Unassembled WGS sequence"/>
</dbReference>
<dbReference type="EMBL" id="QJKJ01010430">
    <property type="protein sequence ID" value="RDX73723.1"/>
    <property type="molecule type" value="Genomic_DNA"/>
</dbReference>
<comment type="caution">
    <text evidence="1">The sequence shown here is derived from an EMBL/GenBank/DDBJ whole genome shotgun (WGS) entry which is preliminary data.</text>
</comment>
<accession>A0A371F6C3</accession>
<protein>
    <submittedName>
        <fullName evidence="1">Uncharacterized protein</fullName>
    </submittedName>
</protein>
<proteinExistence type="predicted"/>
<gene>
    <name evidence="1" type="ORF">CR513_46630</name>
</gene>
<keyword evidence="2" id="KW-1185">Reference proteome</keyword>
<sequence>MSKPTPRSEFLFFNSVSKPTPRSEFYFDSVSKPTLCSEFLFLTPCRSLLCVVKIQPDSMSKSLCSENTFLTPCQSLPHVVNPFRLRVEAYRDKFSIFDILFHDAFVEVDRGGNEGCLPQSLRETIMVFTHNGSLQLIKAETSMADIDDNDLNELGSTDAEILE</sequence>
<organism evidence="1 2">
    <name type="scientific">Mucuna pruriens</name>
    <name type="common">Velvet bean</name>
    <name type="synonym">Dolichos pruriens</name>
    <dbReference type="NCBI Taxonomy" id="157652"/>
    <lineage>
        <taxon>Eukaryota</taxon>
        <taxon>Viridiplantae</taxon>
        <taxon>Streptophyta</taxon>
        <taxon>Embryophyta</taxon>
        <taxon>Tracheophyta</taxon>
        <taxon>Spermatophyta</taxon>
        <taxon>Magnoliopsida</taxon>
        <taxon>eudicotyledons</taxon>
        <taxon>Gunneridae</taxon>
        <taxon>Pentapetalae</taxon>
        <taxon>rosids</taxon>
        <taxon>fabids</taxon>
        <taxon>Fabales</taxon>
        <taxon>Fabaceae</taxon>
        <taxon>Papilionoideae</taxon>
        <taxon>50 kb inversion clade</taxon>
        <taxon>NPAAA clade</taxon>
        <taxon>indigoferoid/millettioid clade</taxon>
        <taxon>Phaseoleae</taxon>
        <taxon>Mucuna</taxon>
    </lineage>
</organism>
<evidence type="ECO:0000313" key="1">
    <source>
        <dbReference type="EMBL" id="RDX73723.1"/>
    </source>
</evidence>